<evidence type="ECO:0000256" key="1">
    <source>
        <dbReference type="SAM" id="MobiDB-lite"/>
    </source>
</evidence>
<reference evidence="2" key="1">
    <citation type="journal article" date="2017" name="Parasit. Vectors">
        <title>Sialotranscriptomics of Rhipicephalus zambeziensis reveals intricate expression profiles of secretory proteins and suggests tight temporal transcriptional regulation during blood-feeding.</title>
        <authorList>
            <person name="de Castro M.H."/>
            <person name="de Klerk D."/>
            <person name="Pienaar R."/>
            <person name="Rees D.J.G."/>
            <person name="Mans B.J."/>
        </authorList>
    </citation>
    <scope>NUCLEOTIDE SEQUENCE</scope>
    <source>
        <tissue evidence="2">Salivary glands</tissue>
    </source>
</reference>
<sequence length="252" mass="26812">MRDLYERAPVVMSAHSPEHIVINDASQLPHDYSSTPGGAADLFNDKFSPVGSPPGENSNGATMYDADGPFSPLSVLCSPPYVTQTSSPPGLTTMPSTDTQPLVADGLQSPKPEKDAALIKPMAPEQARRLGSLVTGFGLPPTDDSGGSAVCLDVPWPMWHRLTRRNIVRNNVKRGRRIALIVLAPALTPKPEVSPKRHADGDGKDDCDDGDLLPLEQPESCSAPPPTGPDRSPPTVQGDDWKLESASTPQLV</sequence>
<evidence type="ECO:0000313" key="2">
    <source>
        <dbReference type="EMBL" id="MAA19788.1"/>
    </source>
</evidence>
<feature type="compositionally biased region" description="Basic and acidic residues" evidence="1">
    <location>
        <begin position="193"/>
        <end position="204"/>
    </location>
</feature>
<proteinExistence type="predicted"/>
<feature type="region of interest" description="Disordered" evidence="1">
    <location>
        <begin position="190"/>
        <end position="252"/>
    </location>
</feature>
<name>A0A224YQC8_9ACAR</name>
<dbReference type="EMBL" id="GFPF01008642">
    <property type="protein sequence ID" value="MAA19788.1"/>
    <property type="molecule type" value="Transcribed_RNA"/>
</dbReference>
<feature type="compositionally biased region" description="Pro residues" evidence="1">
    <location>
        <begin position="223"/>
        <end position="232"/>
    </location>
</feature>
<organism evidence="2">
    <name type="scientific">Rhipicephalus zambeziensis</name>
    <dbReference type="NCBI Taxonomy" id="60191"/>
    <lineage>
        <taxon>Eukaryota</taxon>
        <taxon>Metazoa</taxon>
        <taxon>Ecdysozoa</taxon>
        <taxon>Arthropoda</taxon>
        <taxon>Chelicerata</taxon>
        <taxon>Arachnida</taxon>
        <taxon>Acari</taxon>
        <taxon>Parasitiformes</taxon>
        <taxon>Ixodida</taxon>
        <taxon>Ixodoidea</taxon>
        <taxon>Ixodidae</taxon>
        <taxon>Rhipicephalinae</taxon>
        <taxon>Rhipicephalus</taxon>
        <taxon>Rhipicephalus</taxon>
    </lineage>
</organism>
<dbReference type="AlphaFoldDB" id="A0A224YQC8"/>
<protein>
    <submittedName>
        <fullName evidence="2">Protein containing eIF 4EBP domain</fullName>
    </submittedName>
</protein>
<accession>A0A224YQC8</accession>